<name>A0A5B7CPT4_PORTR</name>
<accession>A0A5B7CPT4</accession>
<sequence>MISRHRRLTGDETDDERVRKEERGCLPRGVVEVVVTEGVPGASGVCRPLYYGAVLSIASSRPGRPPKRASDFMTMSPSAQDPLYDLKKRHMENSPFPNGSMPGESGFPLLLS</sequence>
<evidence type="ECO:0000313" key="3">
    <source>
        <dbReference type="Proteomes" id="UP000324222"/>
    </source>
</evidence>
<organism evidence="2 3">
    <name type="scientific">Portunus trituberculatus</name>
    <name type="common">Swimming crab</name>
    <name type="synonym">Neptunus trituberculatus</name>
    <dbReference type="NCBI Taxonomy" id="210409"/>
    <lineage>
        <taxon>Eukaryota</taxon>
        <taxon>Metazoa</taxon>
        <taxon>Ecdysozoa</taxon>
        <taxon>Arthropoda</taxon>
        <taxon>Crustacea</taxon>
        <taxon>Multicrustacea</taxon>
        <taxon>Malacostraca</taxon>
        <taxon>Eumalacostraca</taxon>
        <taxon>Eucarida</taxon>
        <taxon>Decapoda</taxon>
        <taxon>Pleocyemata</taxon>
        <taxon>Brachyura</taxon>
        <taxon>Eubrachyura</taxon>
        <taxon>Portunoidea</taxon>
        <taxon>Portunidae</taxon>
        <taxon>Portuninae</taxon>
        <taxon>Portunus</taxon>
    </lineage>
</organism>
<proteinExistence type="predicted"/>
<dbReference type="EMBL" id="VSRR010000177">
    <property type="protein sequence ID" value="MPC11702.1"/>
    <property type="molecule type" value="Genomic_DNA"/>
</dbReference>
<keyword evidence="3" id="KW-1185">Reference proteome</keyword>
<feature type="region of interest" description="Disordered" evidence="1">
    <location>
        <begin position="60"/>
        <end position="112"/>
    </location>
</feature>
<comment type="caution">
    <text evidence="2">The sequence shown here is derived from an EMBL/GenBank/DDBJ whole genome shotgun (WGS) entry which is preliminary data.</text>
</comment>
<dbReference type="Proteomes" id="UP000324222">
    <property type="component" value="Unassembled WGS sequence"/>
</dbReference>
<dbReference type="OrthoDB" id="6436112at2759"/>
<dbReference type="AlphaFoldDB" id="A0A5B7CPT4"/>
<gene>
    <name evidence="2" type="ORF">E2C01_004374</name>
</gene>
<reference evidence="2 3" key="1">
    <citation type="submission" date="2019-05" db="EMBL/GenBank/DDBJ databases">
        <title>Another draft genome of Portunus trituberculatus and its Hox gene families provides insights of decapod evolution.</title>
        <authorList>
            <person name="Jeong J.-H."/>
            <person name="Song I."/>
            <person name="Kim S."/>
            <person name="Choi T."/>
            <person name="Kim D."/>
            <person name="Ryu S."/>
            <person name="Kim W."/>
        </authorList>
    </citation>
    <scope>NUCLEOTIDE SEQUENCE [LARGE SCALE GENOMIC DNA]</scope>
    <source>
        <tissue evidence="2">Muscle</tissue>
    </source>
</reference>
<evidence type="ECO:0000313" key="2">
    <source>
        <dbReference type="EMBL" id="MPC11702.1"/>
    </source>
</evidence>
<protein>
    <submittedName>
        <fullName evidence="2">Uncharacterized protein</fullName>
    </submittedName>
</protein>
<feature type="region of interest" description="Disordered" evidence="1">
    <location>
        <begin position="1"/>
        <end position="20"/>
    </location>
</feature>
<evidence type="ECO:0000256" key="1">
    <source>
        <dbReference type="SAM" id="MobiDB-lite"/>
    </source>
</evidence>